<proteinExistence type="inferred from homology"/>
<dbReference type="InterPro" id="IPR029056">
    <property type="entry name" value="Ribokinase-like"/>
</dbReference>
<dbReference type="Pfam" id="PF00294">
    <property type="entry name" value="PfkB"/>
    <property type="match status" value="1"/>
</dbReference>
<keyword evidence="5" id="KW-0067">ATP-binding</keyword>
<dbReference type="CDD" id="cd01164">
    <property type="entry name" value="FruK_PfkB_like"/>
    <property type="match status" value="1"/>
</dbReference>
<dbReference type="Gene3D" id="3.40.1190.20">
    <property type="match status" value="1"/>
</dbReference>
<dbReference type="PANTHER" id="PTHR46566:SF2">
    <property type="entry name" value="ATP-DEPENDENT 6-PHOSPHOFRUCTOKINASE ISOZYME 2"/>
    <property type="match status" value="1"/>
</dbReference>
<dbReference type="InterPro" id="IPR002173">
    <property type="entry name" value="Carboh/pur_kinase_PfkB_CS"/>
</dbReference>
<dbReference type="GO" id="GO:0005829">
    <property type="term" value="C:cytosol"/>
    <property type="evidence" value="ECO:0007669"/>
    <property type="project" value="TreeGrafter"/>
</dbReference>
<comment type="similarity">
    <text evidence="1">Belongs to the carbohydrate kinase PfkB family.</text>
</comment>
<keyword evidence="4 7" id="KW-0418">Kinase</keyword>
<reference evidence="7" key="1">
    <citation type="submission" date="2018-06" db="EMBL/GenBank/DDBJ databases">
        <authorList>
            <person name="Zhirakovskaya E."/>
        </authorList>
    </citation>
    <scope>NUCLEOTIDE SEQUENCE</scope>
</reference>
<dbReference type="GO" id="GO:0005524">
    <property type="term" value="F:ATP binding"/>
    <property type="evidence" value="ECO:0007669"/>
    <property type="project" value="UniProtKB-KW"/>
</dbReference>
<gene>
    <name evidence="7" type="ORF">MNBD_GAMMA19-601</name>
</gene>
<feature type="domain" description="Carbohydrate kinase PfkB" evidence="6">
    <location>
        <begin position="22"/>
        <end position="302"/>
    </location>
</feature>
<dbReference type="NCBIfam" id="TIGR03168">
    <property type="entry name" value="1-PFK"/>
    <property type="match status" value="1"/>
</dbReference>
<evidence type="ECO:0000259" key="6">
    <source>
        <dbReference type="Pfam" id="PF00294"/>
    </source>
</evidence>
<evidence type="ECO:0000256" key="4">
    <source>
        <dbReference type="ARBA" id="ARBA00022777"/>
    </source>
</evidence>
<evidence type="ECO:0000313" key="7">
    <source>
        <dbReference type="EMBL" id="VAW99065.1"/>
    </source>
</evidence>
<name>A0A3B0ZZN5_9ZZZZ</name>
<dbReference type="PIRSF" id="PIRSF000535">
    <property type="entry name" value="1PFK/6PFK/LacC"/>
    <property type="match status" value="1"/>
</dbReference>
<dbReference type="GO" id="GO:0016052">
    <property type="term" value="P:carbohydrate catabolic process"/>
    <property type="evidence" value="ECO:0007669"/>
    <property type="project" value="UniProtKB-ARBA"/>
</dbReference>
<dbReference type="GO" id="GO:0044281">
    <property type="term" value="P:small molecule metabolic process"/>
    <property type="evidence" value="ECO:0007669"/>
    <property type="project" value="UniProtKB-ARBA"/>
</dbReference>
<dbReference type="InterPro" id="IPR017583">
    <property type="entry name" value="Tagatose/fructose_Pkinase"/>
</dbReference>
<protein>
    <submittedName>
        <fullName evidence="7">1-phosphofructokinase</fullName>
        <ecNumber evidence="7">2.7.1.56</ecNumber>
    </submittedName>
</protein>
<dbReference type="FunFam" id="3.40.1190.20:FF:000001">
    <property type="entry name" value="Phosphofructokinase"/>
    <property type="match status" value="1"/>
</dbReference>
<dbReference type="AlphaFoldDB" id="A0A3B0ZZN5"/>
<evidence type="ECO:0000256" key="1">
    <source>
        <dbReference type="ARBA" id="ARBA00010688"/>
    </source>
</evidence>
<evidence type="ECO:0000256" key="3">
    <source>
        <dbReference type="ARBA" id="ARBA00022741"/>
    </source>
</evidence>
<keyword evidence="2 7" id="KW-0808">Transferase</keyword>
<accession>A0A3B0ZZN5</accession>
<keyword evidence="3" id="KW-0547">Nucleotide-binding</keyword>
<dbReference type="SUPFAM" id="SSF53613">
    <property type="entry name" value="Ribokinase-like"/>
    <property type="match status" value="1"/>
</dbReference>
<evidence type="ECO:0000256" key="2">
    <source>
        <dbReference type="ARBA" id="ARBA00022679"/>
    </source>
</evidence>
<evidence type="ECO:0000256" key="5">
    <source>
        <dbReference type="ARBA" id="ARBA00022840"/>
    </source>
</evidence>
<organism evidence="7">
    <name type="scientific">hydrothermal vent metagenome</name>
    <dbReference type="NCBI Taxonomy" id="652676"/>
    <lineage>
        <taxon>unclassified sequences</taxon>
        <taxon>metagenomes</taxon>
        <taxon>ecological metagenomes</taxon>
    </lineage>
</organism>
<dbReference type="InterPro" id="IPR011611">
    <property type="entry name" value="PfkB_dom"/>
</dbReference>
<dbReference type="EC" id="2.7.1.56" evidence="7"/>
<dbReference type="GO" id="GO:0008662">
    <property type="term" value="F:1-phosphofructokinase activity"/>
    <property type="evidence" value="ECO:0007669"/>
    <property type="project" value="UniProtKB-EC"/>
</dbReference>
<dbReference type="EMBL" id="UOFV01000162">
    <property type="protein sequence ID" value="VAW99065.1"/>
    <property type="molecule type" value="Genomic_DNA"/>
</dbReference>
<dbReference type="PROSITE" id="PS00584">
    <property type="entry name" value="PFKB_KINASES_2"/>
    <property type="match status" value="1"/>
</dbReference>
<sequence length="322" mass="34604">MNASALPGGSALPISVLSLNPAIDMTYEIPHLLEEQKAYAVSTRFDPGGNGINVGRALKRLGTQAQNYCVTGGEIGQLLKRLLHEQLDNADYTEVDGETRINGTLIELSPQQQYEVNGIGPDIPPSQLNELLERFVAHSARGFGVLTGSLQRTLPPTLYADLAQRIREAGGRAVVDSHDEALRHAIDAKPFLIKPNRHELETLLGRTLDSLEKVVDEARQLQRRNIDYVCVSLDREGALLIGPDNSYHASAPDVVVRSSVGAGDSMVAALVAAFAHELTAADALRLGIACAAGTVSQPGTALFTSADVENYLPDISVRRLDI</sequence>
<dbReference type="PANTHER" id="PTHR46566">
    <property type="entry name" value="1-PHOSPHOFRUCTOKINASE-RELATED"/>
    <property type="match status" value="1"/>
</dbReference>